<accession>A0A9N8EZH6</accession>
<dbReference type="AlphaFoldDB" id="A0A9N8EZH6"/>
<proteinExistence type="predicted"/>
<feature type="compositionally biased region" description="Basic and acidic residues" evidence="1">
    <location>
        <begin position="30"/>
        <end position="46"/>
    </location>
</feature>
<evidence type="ECO:0000256" key="1">
    <source>
        <dbReference type="SAM" id="MobiDB-lite"/>
    </source>
</evidence>
<evidence type="ECO:0000313" key="2">
    <source>
        <dbReference type="EMBL" id="CAB9528574.1"/>
    </source>
</evidence>
<evidence type="ECO:0000313" key="3">
    <source>
        <dbReference type="Proteomes" id="UP001153069"/>
    </source>
</evidence>
<protein>
    <submittedName>
        <fullName evidence="2">Uncharacterized protein</fullName>
    </submittedName>
</protein>
<gene>
    <name evidence="2" type="ORF">SEMRO_2260_G321140.1</name>
</gene>
<dbReference type="EMBL" id="CAICTM010002258">
    <property type="protein sequence ID" value="CAB9528574.1"/>
    <property type="molecule type" value="Genomic_DNA"/>
</dbReference>
<name>A0A9N8EZH6_9STRA</name>
<dbReference type="Proteomes" id="UP001153069">
    <property type="component" value="Unassembled WGS sequence"/>
</dbReference>
<comment type="caution">
    <text evidence="2">The sequence shown here is derived from an EMBL/GenBank/DDBJ whole genome shotgun (WGS) entry which is preliminary data.</text>
</comment>
<sequence length="94" mass="10995">MHAEMKFEANLTDDAVKATQKDIKKKRARNYSEKTKAKKGLADQRKKQQKVTSIEDILGLPEIEDEFPSVLELTIVDRVHAREEEKERRSREGW</sequence>
<organism evidence="2 3">
    <name type="scientific">Seminavis robusta</name>
    <dbReference type="NCBI Taxonomy" id="568900"/>
    <lineage>
        <taxon>Eukaryota</taxon>
        <taxon>Sar</taxon>
        <taxon>Stramenopiles</taxon>
        <taxon>Ochrophyta</taxon>
        <taxon>Bacillariophyta</taxon>
        <taxon>Bacillariophyceae</taxon>
        <taxon>Bacillariophycidae</taxon>
        <taxon>Naviculales</taxon>
        <taxon>Naviculaceae</taxon>
        <taxon>Seminavis</taxon>
    </lineage>
</organism>
<keyword evidence="3" id="KW-1185">Reference proteome</keyword>
<dbReference type="OrthoDB" id="57455at2759"/>
<reference evidence="2" key="1">
    <citation type="submission" date="2020-06" db="EMBL/GenBank/DDBJ databases">
        <authorList>
            <consortium name="Plant Systems Biology data submission"/>
        </authorList>
    </citation>
    <scope>NUCLEOTIDE SEQUENCE</scope>
    <source>
        <strain evidence="2">D6</strain>
    </source>
</reference>
<feature type="region of interest" description="Disordered" evidence="1">
    <location>
        <begin position="1"/>
        <end position="46"/>
    </location>
</feature>